<sequence>MTQHTLQGRSDAEVTWFQRRSFLQAAAAWTAMGGAAAAHAQSRSNIVQLVGDALLNGSRLRPEQAIQSGDQITTGPASNLIFVIGNSSFHVRQNSTLTVERGATLSTVGMLRLLTGAVISVWGKGNARSIVTPTVTAGIRGTGVYTEVFADQDNRSYFCNCYGTVDMAAGRDRLVSRSDYHQAFWGEVQPKDGRLLTPAKAINHTDEELEYLAKLVDQQTAWQRLGKKGVKDGKGYMDDKSGQMHPAAVNPGV</sequence>
<gene>
    <name evidence="2" type="ORF">RAN89_09225</name>
</gene>
<dbReference type="Proteomes" id="UP001302257">
    <property type="component" value="Chromosome"/>
</dbReference>
<proteinExistence type="predicted"/>
<keyword evidence="3" id="KW-1185">Reference proteome</keyword>
<dbReference type="PROSITE" id="PS51318">
    <property type="entry name" value="TAT"/>
    <property type="match status" value="1"/>
</dbReference>
<dbReference type="RefSeq" id="WP_313869279.1">
    <property type="nucleotide sequence ID" value="NZ_CP132507.1"/>
</dbReference>
<feature type="region of interest" description="Disordered" evidence="1">
    <location>
        <begin position="234"/>
        <end position="253"/>
    </location>
</feature>
<protein>
    <submittedName>
        <fullName evidence="2">Iron dicitrate transport regulator FecR</fullName>
    </submittedName>
</protein>
<evidence type="ECO:0000256" key="1">
    <source>
        <dbReference type="SAM" id="MobiDB-lite"/>
    </source>
</evidence>
<accession>A0ABZ0B3V2</accession>
<evidence type="ECO:0000313" key="3">
    <source>
        <dbReference type="Proteomes" id="UP001302257"/>
    </source>
</evidence>
<dbReference type="EMBL" id="CP132507">
    <property type="protein sequence ID" value="WNO06591.1"/>
    <property type="molecule type" value="Genomic_DNA"/>
</dbReference>
<reference evidence="2 3" key="1">
    <citation type="submission" date="2023-08" db="EMBL/GenBank/DDBJ databases">
        <title>Rhodoferax potami sp. nov. and Rhodoferax mekongensis sp. nov., isolated from the Mekong River in Thailand.</title>
        <authorList>
            <person name="Kitikhun S."/>
            <person name="Charoenyingcharoen P."/>
            <person name="Siriarchawattana P."/>
            <person name="Likhitrattanapisal S."/>
            <person name="Nilsakha T."/>
            <person name="Chanpet A."/>
            <person name="Rattanawaree P."/>
            <person name="Ingsriswang S."/>
        </authorList>
    </citation>
    <scope>NUCLEOTIDE SEQUENCE [LARGE SCALE GENOMIC DNA]</scope>
    <source>
        <strain evidence="2 3">TBRC 17307</strain>
    </source>
</reference>
<organism evidence="2 3">
    <name type="scientific">Rhodoferax mekongensis</name>
    <dbReference type="NCBI Taxonomy" id="3068341"/>
    <lineage>
        <taxon>Bacteria</taxon>
        <taxon>Pseudomonadati</taxon>
        <taxon>Pseudomonadota</taxon>
        <taxon>Betaproteobacteria</taxon>
        <taxon>Burkholderiales</taxon>
        <taxon>Comamonadaceae</taxon>
        <taxon>Rhodoferax</taxon>
    </lineage>
</organism>
<dbReference type="InterPro" id="IPR006311">
    <property type="entry name" value="TAT_signal"/>
</dbReference>
<evidence type="ECO:0000313" key="2">
    <source>
        <dbReference type="EMBL" id="WNO06591.1"/>
    </source>
</evidence>
<name>A0ABZ0B3V2_9BURK</name>